<dbReference type="SUPFAM" id="SSF56935">
    <property type="entry name" value="Porins"/>
    <property type="match status" value="1"/>
</dbReference>
<evidence type="ECO:0000256" key="9">
    <source>
        <dbReference type="RuleBase" id="RU003357"/>
    </source>
</evidence>
<feature type="domain" description="TonB-dependent receptor plug" evidence="12">
    <location>
        <begin position="60"/>
        <end position="179"/>
    </location>
</feature>
<keyword evidence="3 8" id="KW-1134">Transmembrane beta strand</keyword>
<dbReference type="PANTHER" id="PTHR47234">
    <property type="match status" value="1"/>
</dbReference>
<keyword evidence="4 8" id="KW-0812">Transmembrane</keyword>
<dbReference type="OrthoDB" id="9815954at2"/>
<evidence type="ECO:0000256" key="4">
    <source>
        <dbReference type="ARBA" id="ARBA00022692"/>
    </source>
</evidence>
<dbReference type="InterPro" id="IPR039426">
    <property type="entry name" value="TonB-dep_rcpt-like"/>
</dbReference>
<dbReference type="InterPro" id="IPR036942">
    <property type="entry name" value="Beta-barrel_TonB_sf"/>
</dbReference>
<feature type="domain" description="TonB-dependent receptor-like beta-barrel" evidence="11">
    <location>
        <begin position="397"/>
        <end position="939"/>
    </location>
</feature>
<keyword evidence="2 8" id="KW-0813">Transport</keyword>
<evidence type="ECO:0000256" key="2">
    <source>
        <dbReference type="ARBA" id="ARBA00022448"/>
    </source>
</evidence>
<dbReference type="Gene3D" id="2.40.170.20">
    <property type="entry name" value="TonB-dependent receptor, beta-barrel domain"/>
    <property type="match status" value="1"/>
</dbReference>
<evidence type="ECO:0000256" key="7">
    <source>
        <dbReference type="ARBA" id="ARBA00023237"/>
    </source>
</evidence>
<dbReference type="GO" id="GO:0009279">
    <property type="term" value="C:cell outer membrane"/>
    <property type="evidence" value="ECO:0007669"/>
    <property type="project" value="UniProtKB-SubCell"/>
</dbReference>
<dbReference type="Pfam" id="PF07715">
    <property type="entry name" value="Plug"/>
    <property type="match status" value="1"/>
</dbReference>
<evidence type="ECO:0000256" key="5">
    <source>
        <dbReference type="ARBA" id="ARBA00023077"/>
    </source>
</evidence>
<keyword evidence="14" id="KW-1185">Reference proteome</keyword>
<dbReference type="Gene3D" id="2.170.130.10">
    <property type="entry name" value="TonB-dependent receptor, plug domain"/>
    <property type="match status" value="1"/>
</dbReference>
<sequence>MKNFAPFTRKKPLSLAVSCVLASSMFSLQAQDQTDETEKAEEKTERIQVVGSRIRSDGLDQAAPIEVINASVAASQGISNLGELLRNSTVAAGSNQITAAASTAFVTEGGTGSESISLRGLGANRTLILLNGRRAGPAGTRGQVSSFDPNVLPLSAIDRIEILKDGASSLYGSDAVAGVINIITKKGDDSSVNFNTSQPSESGGENYQLNATYGRTFGRGSFRVVGDYKMQEELAQGQRSFFNCAERYIFDPATGERADPIDPRTGNYHCNDLLWGHVWLYDYQGEGGNVPAGAKAQYDYDGDLANYIPGFASDPTNPDFMVTPPGWFPVAYDRASDAVANADHPFQDLQTLTPENELITAYAQGDYELSDSVMLYGEALLNRRTTKTNGYRQFWSYKYNEDFFAGDSQSAGWTGAQWLSPTAITDHSGDKITVDYRRFVLGLNGDFGNWFWDLSYQDSHSDGDYQSDLIYEDAITPYNFASGSCAGEVTPIRGVPCVDVPWLDPQFLAGNITGEVRDFLFGEQTGNTVYKQQTLEGYITGDVFELPAGPVGVVLGGSYQRDSIKDTPGVETLRANTWGQTSAGITEGKHNTKAVYTEIQIPVLRDLPLVEALDFNVSGRYTDVSSYGSDNTYKAGLNWQIGQGFRLRASRGTSFRSPALFELYLNNQTSFVGQRAIDPCINWGDGLEAGTTLEIVADNCAADGIPADFGGGAISATVTTGGGAGQLEAETSVAKTIGLVWLPEFADFSASIDYFNIEITGEVTNLSAGQIVGNCYISDTFGTEPLCSQFDRDPTDLRITDVRGGYLNIATQVNRGIDLQLGYTTDTPIGQLTATYQHTRQLEASEQLFATSEPTDRTGEVGSPEDVGNLSVALDYEDWTFNWTARYIGEVSNGENITTTYRGEDVRIVVDADAVIYHAFSVTKDFSDAGIDFTFGVANAFDKEPPKVSASARVSRLGTSAFYSQYDWLGRRLFMNVSYSF</sequence>
<dbReference type="EMBL" id="OBEB01000001">
    <property type="protein sequence ID" value="SNY43501.1"/>
    <property type="molecule type" value="Genomic_DNA"/>
</dbReference>
<dbReference type="PROSITE" id="PS52016">
    <property type="entry name" value="TONB_DEPENDENT_REC_3"/>
    <property type="match status" value="1"/>
</dbReference>
<dbReference type="Pfam" id="PF00593">
    <property type="entry name" value="TonB_dep_Rec_b-barrel"/>
    <property type="match status" value="1"/>
</dbReference>
<dbReference type="AlphaFoldDB" id="A0A285I966"/>
<protein>
    <submittedName>
        <fullName evidence="13">TonB-dependent Receptor Plug Domain</fullName>
    </submittedName>
</protein>
<keyword evidence="13" id="KW-0675">Receptor</keyword>
<keyword evidence="5 9" id="KW-0798">TonB box</keyword>
<dbReference type="RefSeq" id="WP_097109847.1">
    <property type="nucleotide sequence ID" value="NZ_OBEB01000001.1"/>
</dbReference>
<keyword evidence="10" id="KW-0732">Signal</keyword>
<evidence type="ECO:0000256" key="3">
    <source>
        <dbReference type="ARBA" id="ARBA00022452"/>
    </source>
</evidence>
<dbReference type="InterPro" id="IPR000531">
    <property type="entry name" value="Beta-barrel_TonB"/>
</dbReference>
<evidence type="ECO:0000256" key="6">
    <source>
        <dbReference type="ARBA" id="ARBA00023136"/>
    </source>
</evidence>
<gene>
    <name evidence="13" type="ORF">SAMN06297280_0601</name>
</gene>
<dbReference type="InterPro" id="IPR012910">
    <property type="entry name" value="Plug_dom"/>
</dbReference>
<evidence type="ECO:0000256" key="1">
    <source>
        <dbReference type="ARBA" id="ARBA00004571"/>
    </source>
</evidence>
<dbReference type="PANTHER" id="PTHR47234:SF2">
    <property type="entry name" value="TONB-DEPENDENT RECEPTOR"/>
    <property type="match status" value="1"/>
</dbReference>
<comment type="subcellular location">
    <subcellularLocation>
        <location evidence="1 8">Cell outer membrane</location>
        <topology evidence="1 8">Multi-pass membrane protein</topology>
    </subcellularLocation>
</comment>
<keyword evidence="6 8" id="KW-0472">Membrane</keyword>
<keyword evidence="7 8" id="KW-0998">Cell outer membrane</keyword>
<feature type="chain" id="PRO_5012831816" evidence="10">
    <location>
        <begin position="31"/>
        <end position="981"/>
    </location>
</feature>
<evidence type="ECO:0000259" key="11">
    <source>
        <dbReference type="Pfam" id="PF00593"/>
    </source>
</evidence>
<evidence type="ECO:0000313" key="14">
    <source>
        <dbReference type="Proteomes" id="UP000219353"/>
    </source>
</evidence>
<comment type="similarity">
    <text evidence="8 9">Belongs to the TonB-dependent receptor family.</text>
</comment>
<accession>A0A285I966</accession>
<evidence type="ECO:0000259" key="12">
    <source>
        <dbReference type="Pfam" id="PF07715"/>
    </source>
</evidence>
<organism evidence="13 14">
    <name type="scientific">Arsukibacterium tuosuense</name>
    <dbReference type="NCBI Taxonomy" id="1323745"/>
    <lineage>
        <taxon>Bacteria</taxon>
        <taxon>Pseudomonadati</taxon>
        <taxon>Pseudomonadota</taxon>
        <taxon>Gammaproteobacteria</taxon>
        <taxon>Chromatiales</taxon>
        <taxon>Chromatiaceae</taxon>
        <taxon>Arsukibacterium</taxon>
    </lineage>
</organism>
<reference evidence="14" key="1">
    <citation type="submission" date="2017-09" db="EMBL/GenBank/DDBJ databases">
        <authorList>
            <person name="Varghese N."/>
            <person name="Submissions S."/>
        </authorList>
    </citation>
    <scope>NUCLEOTIDE SEQUENCE [LARGE SCALE GENOMIC DNA]</scope>
    <source>
        <strain evidence="14">CGMCC 1.12461</strain>
    </source>
</reference>
<dbReference type="Proteomes" id="UP000219353">
    <property type="component" value="Unassembled WGS sequence"/>
</dbReference>
<proteinExistence type="inferred from homology"/>
<dbReference type="InterPro" id="IPR037066">
    <property type="entry name" value="Plug_dom_sf"/>
</dbReference>
<evidence type="ECO:0000313" key="13">
    <source>
        <dbReference type="EMBL" id="SNY43501.1"/>
    </source>
</evidence>
<feature type="signal peptide" evidence="10">
    <location>
        <begin position="1"/>
        <end position="30"/>
    </location>
</feature>
<evidence type="ECO:0000256" key="8">
    <source>
        <dbReference type="PROSITE-ProRule" id="PRU01360"/>
    </source>
</evidence>
<evidence type="ECO:0000256" key="10">
    <source>
        <dbReference type="SAM" id="SignalP"/>
    </source>
</evidence>
<name>A0A285I966_9GAMM</name>